<keyword evidence="9" id="KW-1185">Reference proteome</keyword>
<dbReference type="GeneID" id="54417173"/>
<evidence type="ECO:0000256" key="6">
    <source>
        <dbReference type="SAM" id="Phobius"/>
    </source>
</evidence>
<evidence type="ECO:0000313" key="9">
    <source>
        <dbReference type="Proteomes" id="UP000504638"/>
    </source>
</evidence>
<dbReference type="InterPro" id="IPR020846">
    <property type="entry name" value="MFS_dom"/>
</dbReference>
<feature type="transmembrane region" description="Helical" evidence="6">
    <location>
        <begin position="266"/>
        <end position="285"/>
    </location>
</feature>
<dbReference type="Pfam" id="PF07690">
    <property type="entry name" value="MFS_1"/>
    <property type="match status" value="1"/>
</dbReference>
<dbReference type="PANTHER" id="PTHR23501:SF6">
    <property type="entry name" value="MULTIDRUG TRANSPORTER, PUTATIVE (AFU_ORTHOLOGUE AFUA_3G14560)-RELATED"/>
    <property type="match status" value="1"/>
</dbReference>
<feature type="transmembrane region" description="Helical" evidence="6">
    <location>
        <begin position="130"/>
        <end position="149"/>
    </location>
</feature>
<evidence type="ECO:0000256" key="2">
    <source>
        <dbReference type="ARBA" id="ARBA00022692"/>
    </source>
</evidence>
<feature type="transmembrane region" description="Helical" evidence="6">
    <location>
        <begin position="359"/>
        <end position="381"/>
    </location>
</feature>
<dbReference type="SUPFAM" id="SSF103473">
    <property type="entry name" value="MFS general substrate transporter"/>
    <property type="match status" value="1"/>
</dbReference>
<evidence type="ECO:0000313" key="10">
    <source>
        <dbReference type="RefSeq" id="XP_033532118.1"/>
    </source>
</evidence>
<proteinExistence type="predicted"/>
<reference evidence="10" key="3">
    <citation type="submission" date="2025-04" db="UniProtKB">
        <authorList>
            <consortium name="RefSeq"/>
        </authorList>
    </citation>
    <scope>IDENTIFICATION</scope>
    <source>
        <strain evidence="10">CBS 781.70</strain>
    </source>
</reference>
<reference evidence="8 10" key="1">
    <citation type="submission" date="2020-01" db="EMBL/GenBank/DDBJ databases">
        <authorList>
            <consortium name="DOE Joint Genome Institute"/>
            <person name="Haridas S."/>
            <person name="Albert R."/>
            <person name="Binder M."/>
            <person name="Bloem J."/>
            <person name="Labutti K."/>
            <person name="Salamov A."/>
            <person name="Andreopoulos B."/>
            <person name="Baker S.E."/>
            <person name="Barry K."/>
            <person name="Bills G."/>
            <person name="Bluhm B.H."/>
            <person name="Cannon C."/>
            <person name="Castanera R."/>
            <person name="Culley D.E."/>
            <person name="Daum C."/>
            <person name="Ezra D."/>
            <person name="Gonzalez J.B."/>
            <person name="Henrissat B."/>
            <person name="Kuo A."/>
            <person name="Liang C."/>
            <person name="Lipzen A."/>
            <person name="Lutzoni F."/>
            <person name="Magnuson J."/>
            <person name="Mondo S."/>
            <person name="Nolan M."/>
            <person name="Ohm R."/>
            <person name="Pangilinan J."/>
            <person name="Park H.-J."/>
            <person name="Ramirez L."/>
            <person name="Alfaro M."/>
            <person name="Sun H."/>
            <person name="Tritt A."/>
            <person name="Yoshinaga Y."/>
            <person name="Zwiers L.-H."/>
            <person name="Turgeon B.G."/>
            <person name="Goodwin S.B."/>
            <person name="Spatafora J.W."/>
            <person name="Crous P.W."/>
            <person name="Grigoriev I.V."/>
        </authorList>
    </citation>
    <scope>NUCLEOTIDE SEQUENCE</scope>
    <source>
        <strain evidence="8 10">CBS 781.70</strain>
    </source>
</reference>
<keyword evidence="2 6" id="KW-0812">Transmembrane</keyword>
<feature type="transmembrane region" description="Helical" evidence="6">
    <location>
        <begin position="161"/>
        <end position="181"/>
    </location>
</feature>
<dbReference type="AlphaFoldDB" id="A0A6G1FXC7"/>
<feature type="transmembrane region" description="Helical" evidence="6">
    <location>
        <begin position="44"/>
        <end position="61"/>
    </location>
</feature>
<keyword evidence="4 6" id="KW-0472">Membrane</keyword>
<dbReference type="RefSeq" id="XP_033532118.1">
    <property type="nucleotide sequence ID" value="XM_033676603.1"/>
</dbReference>
<evidence type="ECO:0000256" key="5">
    <source>
        <dbReference type="SAM" id="MobiDB-lite"/>
    </source>
</evidence>
<feature type="transmembrane region" description="Helical" evidence="6">
    <location>
        <begin position="332"/>
        <end position="353"/>
    </location>
</feature>
<evidence type="ECO:0000256" key="4">
    <source>
        <dbReference type="ARBA" id="ARBA00023136"/>
    </source>
</evidence>
<feature type="transmembrane region" description="Helical" evidence="6">
    <location>
        <begin position="73"/>
        <end position="92"/>
    </location>
</feature>
<keyword evidence="3 6" id="KW-1133">Transmembrane helix</keyword>
<protein>
    <submittedName>
        <fullName evidence="8 10">MFS multidrug transporter-like protein</fullName>
    </submittedName>
</protein>
<feature type="transmembrane region" description="Helical" evidence="6">
    <location>
        <begin position="98"/>
        <end position="123"/>
    </location>
</feature>
<sequence length="533" mass="56929">MRLRGTLIVFAMSILIFLQATNISLLTTAQSAIAAELDAFENVTWFTSAYLVAMSSIAPLVGRLCTVFPPKQCMFTASVIFAIGSLITGLAPHLDLFLVGRVVTGVGASGIFTVSLIVVLQLATDERRGLFIGLLNTGYTVGVSVGAVLSGALEPVIGWRALFWGQSPFVIIAGLVLLIKLPDFSTSKYNSRTDVSLRQKLARLDYLGAVTLTATIFLMLLGLSSPTIQILPIVLSLIILPIFVFNEAYLASDPVIPVVILKSRGMLFSCIATLGFMMSRWTILFYTPVYAISVRQWHSAKAGSILIPTNAGFALGGILVGWLHIKRSGSFYIPSIVANILFPLSLLSMSYASTATSSTALFVSLTFVNGMITGSSLNYTLSHLLHLTPTHTHFIASSLLATFRGFAGSFGSAIGGGVFTRTLQRSLTNGFVGHGLGHKTGLVRKLLGSPALVGTLGEPEKSIAIGAYVDATRGLFAAAAGLTALMVLAQAATGWRAAEPKKAGDEENDRMEETLQPYRDDTQSDEEDHHRVS</sequence>
<feature type="transmembrane region" description="Helical" evidence="6">
    <location>
        <begin position="201"/>
        <end position="221"/>
    </location>
</feature>
<name>A0A6G1FXC7_9PEZI</name>
<evidence type="ECO:0000256" key="3">
    <source>
        <dbReference type="ARBA" id="ARBA00022989"/>
    </source>
</evidence>
<dbReference type="InterPro" id="IPR036259">
    <property type="entry name" value="MFS_trans_sf"/>
</dbReference>
<gene>
    <name evidence="8 10" type="ORF">P152DRAFT_401316</name>
</gene>
<dbReference type="GO" id="GO:0000329">
    <property type="term" value="C:fungal-type vacuole membrane"/>
    <property type="evidence" value="ECO:0007669"/>
    <property type="project" value="TreeGrafter"/>
</dbReference>
<feature type="transmembrane region" description="Helical" evidence="6">
    <location>
        <begin position="305"/>
        <end position="325"/>
    </location>
</feature>
<evidence type="ECO:0000256" key="1">
    <source>
        <dbReference type="ARBA" id="ARBA00004141"/>
    </source>
</evidence>
<feature type="transmembrane region" description="Helical" evidence="6">
    <location>
        <begin position="227"/>
        <end position="245"/>
    </location>
</feature>
<evidence type="ECO:0000259" key="7">
    <source>
        <dbReference type="PROSITE" id="PS50850"/>
    </source>
</evidence>
<feature type="domain" description="Major facilitator superfamily (MFS) profile" evidence="7">
    <location>
        <begin position="8"/>
        <end position="492"/>
    </location>
</feature>
<dbReference type="EMBL" id="ML975166">
    <property type="protein sequence ID" value="KAF1810487.1"/>
    <property type="molecule type" value="Genomic_DNA"/>
</dbReference>
<dbReference type="PANTHER" id="PTHR23501">
    <property type="entry name" value="MAJOR FACILITATOR SUPERFAMILY"/>
    <property type="match status" value="1"/>
</dbReference>
<dbReference type="GO" id="GO:0015174">
    <property type="term" value="F:basic amino acid transmembrane transporter activity"/>
    <property type="evidence" value="ECO:0007669"/>
    <property type="project" value="TreeGrafter"/>
</dbReference>
<feature type="compositionally biased region" description="Basic and acidic residues" evidence="5">
    <location>
        <begin position="518"/>
        <end position="533"/>
    </location>
</feature>
<evidence type="ECO:0000313" key="8">
    <source>
        <dbReference type="EMBL" id="KAF1810487.1"/>
    </source>
</evidence>
<reference evidence="10" key="2">
    <citation type="submission" date="2020-04" db="EMBL/GenBank/DDBJ databases">
        <authorList>
            <consortium name="NCBI Genome Project"/>
        </authorList>
    </citation>
    <scope>NUCLEOTIDE SEQUENCE</scope>
    <source>
        <strain evidence="10">CBS 781.70</strain>
    </source>
</reference>
<dbReference type="InterPro" id="IPR011701">
    <property type="entry name" value="MFS"/>
</dbReference>
<organism evidence="8">
    <name type="scientific">Eremomyces bilateralis CBS 781.70</name>
    <dbReference type="NCBI Taxonomy" id="1392243"/>
    <lineage>
        <taxon>Eukaryota</taxon>
        <taxon>Fungi</taxon>
        <taxon>Dikarya</taxon>
        <taxon>Ascomycota</taxon>
        <taxon>Pezizomycotina</taxon>
        <taxon>Dothideomycetes</taxon>
        <taxon>Dothideomycetes incertae sedis</taxon>
        <taxon>Eremomycetales</taxon>
        <taxon>Eremomycetaceae</taxon>
        <taxon>Eremomyces</taxon>
    </lineage>
</organism>
<dbReference type="Gene3D" id="1.20.1250.20">
    <property type="entry name" value="MFS general substrate transporter like domains"/>
    <property type="match status" value="2"/>
</dbReference>
<dbReference type="OrthoDB" id="4160219at2759"/>
<feature type="region of interest" description="Disordered" evidence="5">
    <location>
        <begin position="497"/>
        <end position="533"/>
    </location>
</feature>
<dbReference type="Proteomes" id="UP000504638">
    <property type="component" value="Unplaced"/>
</dbReference>
<accession>A0A6G1FXC7</accession>
<comment type="subcellular location">
    <subcellularLocation>
        <location evidence="1">Membrane</location>
        <topology evidence="1">Multi-pass membrane protein</topology>
    </subcellularLocation>
</comment>
<dbReference type="PROSITE" id="PS50850">
    <property type="entry name" value="MFS"/>
    <property type="match status" value="1"/>
</dbReference>